<protein>
    <recommendedName>
        <fullName evidence="4">Integral membrane protein</fullName>
    </recommendedName>
</protein>
<keyword evidence="3" id="KW-1185">Reference proteome</keyword>
<dbReference type="Pfam" id="PF14019">
    <property type="entry name" value="DUF4235"/>
    <property type="match status" value="1"/>
</dbReference>
<evidence type="ECO:0000256" key="1">
    <source>
        <dbReference type="SAM" id="Phobius"/>
    </source>
</evidence>
<feature type="transmembrane region" description="Helical" evidence="1">
    <location>
        <begin position="47"/>
        <end position="68"/>
    </location>
</feature>
<accession>A0A4Y3NJ11</accession>
<proteinExistence type="predicted"/>
<sequence length="86" mass="8886">MNILVKLFGLAVSLGAGTLANKTLEGIWEKKTGKPAPKDGTDLNDSLPGVLVFAVVSAGVGAIVHVLTQRGTKSALARMKKTADEV</sequence>
<evidence type="ECO:0000313" key="3">
    <source>
        <dbReference type="Proteomes" id="UP000317715"/>
    </source>
</evidence>
<keyword evidence="1" id="KW-0472">Membrane</keyword>
<dbReference type="AlphaFoldDB" id="A0A4Y3NJ11"/>
<evidence type="ECO:0008006" key="4">
    <source>
        <dbReference type="Google" id="ProtNLM"/>
    </source>
</evidence>
<dbReference type="GeneID" id="97299194"/>
<comment type="caution">
    <text evidence="2">The sequence shown here is derived from an EMBL/GenBank/DDBJ whole genome shotgun (WGS) entry which is preliminary data.</text>
</comment>
<organism evidence="2 3">
    <name type="scientific">Paenarthrobacter aurescens</name>
    <name type="common">Arthrobacter aurescens</name>
    <dbReference type="NCBI Taxonomy" id="43663"/>
    <lineage>
        <taxon>Bacteria</taxon>
        <taxon>Bacillati</taxon>
        <taxon>Actinomycetota</taxon>
        <taxon>Actinomycetes</taxon>
        <taxon>Micrococcales</taxon>
        <taxon>Micrococcaceae</taxon>
        <taxon>Paenarthrobacter</taxon>
    </lineage>
</organism>
<reference evidence="2 3" key="1">
    <citation type="submission" date="2019-06" db="EMBL/GenBank/DDBJ databases">
        <title>Whole genome shotgun sequence of Paenarthrobacter aurescens NBRC 12136.</title>
        <authorList>
            <person name="Hosoyama A."/>
            <person name="Uohara A."/>
            <person name="Ohji S."/>
            <person name="Ichikawa N."/>
        </authorList>
    </citation>
    <scope>NUCLEOTIDE SEQUENCE [LARGE SCALE GENOMIC DNA]</scope>
    <source>
        <strain evidence="2 3">NBRC 12136</strain>
    </source>
</reference>
<dbReference type="OrthoDB" id="4954951at2"/>
<dbReference type="Proteomes" id="UP000317715">
    <property type="component" value="Unassembled WGS sequence"/>
</dbReference>
<gene>
    <name evidence="2" type="ORF">AAU01_18330</name>
</gene>
<dbReference type="InterPro" id="IPR025329">
    <property type="entry name" value="DUF4235"/>
</dbReference>
<name>A0A4Y3NJ11_PAEAU</name>
<keyword evidence="1" id="KW-1133">Transmembrane helix</keyword>
<dbReference type="EMBL" id="BJMD01000010">
    <property type="protein sequence ID" value="GEB19078.1"/>
    <property type="molecule type" value="Genomic_DNA"/>
</dbReference>
<evidence type="ECO:0000313" key="2">
    <source>
        <dbReference type="EMBL" id="GEB19078.1"/>
    </source>
</evidence>
<dbReference type="RefSeq" id="WP_141283339.1">
    <property type="nucleotide sequence ID" value="NZ_BAAAWK010000001.1"/>
</dbReference>
<keyword evidence="1" id="KW-0812">Transmembrane</keyword>